<name>A0A9N9LWZ2_9HELO</name>
<dbReference type="AlphaFoldDB" id="A0A9N9LWZ2"/>
<dbReference type="OrthoDB" id="5419542at2759"/>
<keyword evidence="2" id="KW-0472">Membrane</keyword>
<gene>
    <name evidence="3" type="ORF">HYALB_00010743</name>
</gene>
<proteinExistence type="predicted"/>
<keyword evidence="2" id="KW-1133">Transmembrane helix</keyword>
<evidence type="ECO:0000313" key="4">
    <source>
        <dbReference type="Proteomes" id="UP000701801"/>
    </source>
</evidence>
<organism evidence="3 4">
    <name type="scientific">Hymenoscyphus albidus</name>
    <dbReference type="NCBI Taxonomy" id="595503"/>
    <lineage>
        <taxon>Eukaryota</taxon>
        <taxon>Fungi</taxon>
        <taxon>Dikarya</taxon>
        <taxon>Ascomycota</taxon>
        <taxon>Pezizomycotina</taxon>
        <taxon>Leotiomycetes</taxon>
        <taxon>Helotiales</taxon>
        <taxon>Helotiaceae</taxon>
        <taxon>Hymenoscyphus</taxon>
    </lineage>
</organism>
<dbReference type="Proteomes" id="UP000701801">
    <property type="component" value="Unassembled WGS sequence"/>
</dbReference>
<evidence type="ECO:0000313" key="3">
    <source>
        <dbReference type="EMBL" id="CAG8979974.1"/>
    </source>
</evidence>
<keyword evidence="2" id="KW-0812">Transmembrane</keyword>
<dbReference type="EMBL" id="CAJVRM010000350">
    <property type="protein sequence ID" value="CAG8979974.1"/>
    <property type="molecule type" value="Genomic_DNA"/>
</dbReference>
<comment type="caution">
    <text evidence="3">The sequence shown here is derived from an EMBL/GenBank/DDBJ whole genome shotgun (WGS) entry which is preliminary data.</text>
</comment>
<accession>A0A9N9LWZ2</accession>
<evidence type="ECO:0000256" key="2">
    <source>
        <dbReference type="SAM" id="Phobius"/>
    </source>
</evidence>
<keyword evidence="4" id="KW-1185">Reference proteome</keyword>
<feature type="compositionally biased region" description="Polar residues" evidence="1">
    <location>
        <begin position="116"/>
        <end position="125"/>
    </location>
</feature>
<protein>
    <submittedName>
        <fullName evidence="3">Uncharacterized protein</fullName>
    </submittedName>
</protein>
<evidence type="ECO:0000256" key="1">
    <source>
        <dbReference type="SAM" id="MobiDB-lite"/>
    </source>
</evidence>
<reference evidence="3" key="1">
    <citation type="submission" date="2021-07" db="EMBL/GenBank/DDBJ databases">
        <authorList>
            <person name="Durling M."/>
        </authorList>
    </citation>
    <scope>NUCLEOTIDE SEQUENCE</scope>
</reference>
<feature type="compositionally biased region" description="Basic residues" evidence="1">
    <location>
        <begin position="88"/>
        <end position="105"/>
    </location>
</feature>
<feature type="region of interest" description="Disordered" evidence="1">
    <location>
        <begin position="88"/>
        <end position="164"/>
    </location>
</feature>
<sequence length="391" mass="44810">MEKLIPPRRHMRIIQLAHGEPRLVRTLSAPTTPTHPPPKPPTIMSANLPIAPLDTSYSSKHIHATTSPTRPRHQVTRSISEFSAFPKLHRQRHHHHPHVSRHHKDKEREKEGFQSADANSQSVNADTGMMSDVTPSESRDASRRTSFLGTGGEDGDGRERVKEGEVLDEMERGEQRAIELRNAILNLNTLSNNTTMRLDNTYYAVLEKLSVLQNTITSMKELATMTRNLNEEFKAESEEVVNEVRGQLEAFEGFESQEKKIFGLQERVREGRDKIEILGGRVDVIRQRVESWEKREFEWKERTRRRLRLLWAIISIAAVIFLLRFLFSYSPSRAQKGVVVGRNTSNIPHLDKLGDESLQAKNKTLSLLELLGNKEEGELEEDPRLKIFDEL</sequence>
<feature type="transmembrane region" description="Helical" evidence="2">
    <location>
        <begin position="309"/>
        <end position="327"/>
    </location>
</feature>
<feature type="compositionally biased region" description="Basic and acidic residues" evidence="1">
    <location>
        <begin position="155"/>
        <end position="164"/>
    </location>
</feature>